<dbReference type="EMBL" id="CP019480">
    <property type="protein sequence ID" value="UQC89668.1"/>
    <property type="molecule type" value="Genomic_DNA"/>
</dbReference>
<keyword evidence="3" id="KW-1185">Reference proteome</keyword>
<dbReference type="KEGG" id="clup:CLUP02_15199"/>
<protein>
    <submittedName>
        <fullName evidence="2">Uncharacterized protein</fullName>
    </submittedName>
</protein>
<dbReference type="GeneID" id="73349133"/>
<dbReference type="Proteomes" id="UP000830671">
    <property type="component" value="Chromosome 8"/>
</dbReference>
<gene>
    <name evidence="2" type="ORF">CLUP02_15199</name>
</gene>
<feature type="region of interest" description="Disordered" evidence="1">
    <location>
        <begin position="120"/>
        <end position="142"/>
    </location>
</feature>
<evidence type="ECO:0000313" key="2">
    <source>
        <dbReference type="EMBL" id="UQC89668.1"/>
    </source>
</evidence>
<dbReference type="RefSeq" id="XP_049151269.1">
    <property type="nucleotide sequence ID" value="XM_049294123.1"/>
</dbReference>
<organism evidence="2 3">
    <name type="scientific">Colletotrichum lupini</name>
    <dbReference type="NCBI Taxonomy" id="145971"/>
    <lineage>
        <taxon>Eukaryota</taxon>
        <taxon>Fungi</taxon>
        <taxon>Dikarya</taxon>
        <taxon>Ascomycota</taxon>
        <taxon>Pezizomycotina</taxon>
        <taxon>Sordariomycetes</taxon>
        <taxon>Hypocreomycetidae</taxon>
        <taxon>Glomerellales</taxon>
        <taxon>Glomerellaceae</taxon>
        <taxon>Colletotrichum</taxon>
        <taxon>Colletotrichum acutatum species complex</taxon>
    </lineage>
</organism>
<feature type="compositionally biased region" description="Polar residues" evidence="1">
    <location>
        <begin position="123"/>
        <end position="141"/>
    </location>
</feature>
<dbReference type="AlphaFoldDB" id="A0A9Q8T5M2"/>
<reference evidence="2" key="1">
    <citation type="journal article" date="2021" name="Mol. Plant Microbe Interact.">
        <title>Complete Genome Sequence of the Plant-Pathogenic Fungus Colletotrichum lupini.</title>
        <authorList>
            <person name="Baroncelli R."/>
            <person name="Pensec F."/>
            <person name="Da Lio D."/>
            <person name="Boufleur T."/>
            <person name="Vicente I."/>
            <person name="Sarrocco S."/>
            <person name="Picot A."/>
            <person name="Baraldi E."/>
            <person name="Sukno S."/>
            <person name="Thon M."/>
            <person name="Le Floch G."/>
        </authorList>
    </citation>
    <scope>NUCLEOTIDE SEQUENCE</scope>
    <source>
        <strain evidence="2">IMI 504893</strain>
    </source>
</reference>
<evidence type="ECO:0000256" key="1">
    <source>
        <dbReference type="SAM" id="MobiDB-lite"/>
    </source>
</evidence>
<name>A0A9Q8T5M2_9PEZI</name>
<evidence type="ECO:0000313" key="3">
    <source>
        <dbReference type="Proteomes" id="UP000830671"/>
    </source>
</evidence>
<feature type="region of interest" description="Disordered" evidence="1">
    <location>
        <begin position="185"/>
        <end position="225"/>
    </location>
</feature>
<sequence>MVGNLRFNFASVSHLLAKRVIIPFDWTFLHHHTAPMIGSTSIVSESRETFIFPADASDMHLHPLGFPTIANGTRLKPLVHASQLVKAQVSRRSILEHLAATLAENLSCFRYSHAFSDHRHGSTRPTAVTLSSDTKSSQSNLPAPYRMTLTQKTKTALAPVQNNMYSQCRGPLLSELNRSRARLQPLPSPDWGMGNQNRAKRAAPATPHKKQLKPRIRDPSNLPTAAASQRPKCHIIICLPAACHSLQHQVVIRRTRQQENHGRAASGILFSLLPRRSLQLEFVPSPSTTTAGKGVFSSIGAGYKHTTGTASNASTSTSIQSFSPSNIREVDIAIQRTNDVDEKEKTNSDTKFAKTHDNRLGFTYTESMSNEIHPGARRFAFRCLAAVAGITRDPCHRVPLTYTVESGLPRRRHIGHPVRPPVSGRCPLLSRWIPWWSGALEVAMIHPKGALIGAENFTLDPTPSKLQRSRMATRGLAKVVAAWTIGWLTHHGTCKRTNRGKPLLSHHEWSGTAGENPKSTAAHVAAYQERNWISSNNSRTTMAGTSQVRQAKAREQADLEKLRQDKLEAPSRNRMGLFGLQFTAHHYLQCCMAMLCGSFGCIRETSQMTMVQYHEYPEQNIHFEPTTNEPWMAAVYDGTWVFAMSTVGQVECHKRHLSKGKGPTMRLWMDSTGDMLETSHAPEREPTMMGFRLQSGRGHPSDDGWDSLFRFRVIPRLRKGVMHTWPCTHHAPYIPLMCTAPCRAPHVNVAIALVGWWTGHR</sequence>
<proteinExistence type="predicted"/>
<accession>A0A9Q8T5M2</accession>